<evidence type="ECO:0000313" key="5">
    <source>
        <dbReference type="EMBL" id="ESO07614.1"/>
    </source>
</evidence>
<dbReference type="Gene3D" id="3.30.428.10">
    <property type="entry name" value="HIT-like"/>
    <property type="match status" value="1"/>
</dbReference>
<sequence length="446" mass="51308">MLKALSSSSCSSSDAEEEVRNEKSDSSTASSVPVKILSNEEKNKLSASILKAELLGNMELASELKKRLDASNKLSIASQSPGSKERKKNVGRDEDEDEILMMRDMKGNVRPYPEQKHHAEIDGGRRRKKHKVETHKDGVRVKYFEDDDRHTMKSLYEQEKLRRDWDGDAAMFNKLASKAMQQLDDDEYAIDDELLAKESRKKSDLFIESKQKQRAIIDQKKMAQKIESCQSCFNNTEKHLIVSIGSKVYLSLPRSKSMVDGHCLIVPMQHTCQSNSCDEDVYQEIMAYKKSLVAMFKENDEDIVFMETCKNLPSYPHLTIECIPLPREEGDMAPIYFKKALMECDSEWSQNKKLIEIKNKTIRQSVPTGFPYFHVAFGLDEGYAHVIEDENKFPQYFGREVVGGMLDIDATLWRKPRIEKIEEQIIKVTNFAKRWKPHDFSLPKSK</sequence>
<keyword evidence="7" id="KW-1185">Reference proteome</keyword>
<dbReference type="InterPro" id="IPR036265">
    <property type="entry name" value="HIT-like_sf"/>
</dbReference>
<evidence type="ECO:0000313" key="6">
    <source>
        <dbReference type="EnsemblMetazoa" id="HelroP76071"/>
    </source>
</evidence>
<dbReference type="PANTHER" id="PTHR12072:SF5">
    <property type="entry name" value="CWF19-LIKE PROTEIN 2"/>
    <property type="match status" value="1"/>
</dbReference>
<reference evidence="6" key="3">
    <citation type="submission" date="2015-06" db="UniProtKB">
        <authorList>
            <consortium name="EnsemblMetazoa"/>
        </authorList>
    </citation>
    <scope>IDENTIFICATION</scope>
</reference>
<dbReference type="RefSeq" id="XP_009014225.1">
    <property type="nucleotide sequence ID" value="XM_009015977.1"/>
</dbReference>
<dbReference type="FunCoup" id="T1G2E6">
    <property type="interactions" value="1569"/>
</dbReference>
<proteinExistence type="inferred from homology"/>
<dbReference type="Pfam" id="PF04677">
    <property type="entry name" value="CwfJ_C_1"/>
    <property type="match status" value="1"/>
</dbReference>
<dbReference type="HOGENOM" id="CLU_015540_3_1_1"/>
<reference evidence="7" key="1">
    <citation type="submission" date="2012-12" db="EMBL/GenBank/DDBJ databases">
        <authorList>
            <person name="Hellsten U."/>
            <person name="Grimwood J."/>
            <person name="Chapman J.A."/>
            <person name="Shapiro H."/>
            <person name="Aerts A."/>
            <person name="Otillar R.P."/>
            <person name="Terry A.Y."/>
            <person name="Boore J.L."/>
            <person name="Simakov O."/>
            <person name="Marletaz F."/>
            <person name="Cho S.-J."/>
            <person name="Edsinger-Gonzales E."/>
            <person name="Havlak P."/>
            <person name="Kuo D.-H."/>
            <person name="Larsson T."/>
            <person name="Lv J."/>
            <person name="Arendt D."/>
            <person name="Savage R."/>
            <person name="Osoegawa K."/>
            <person name="de Jong P."/>
            <person name="Lindberg D.R."/>
            <person name="Seaver E.C."/>
            <person name="Weisblat D.A."/>
            <person name="Putnam N.H."/>
            <person name="Grigoriev I.V."/>
            <person name="Rokhsar D.S."/>
        </authorList>
    </citation>
    <scope>NUCLEOTIDE SEQUENCE</scope>
</reference>
<dbReference type="PANTHER" id="PTHR12072">
    <property type="entry name" value="CWF19, CELL CYCLE CONTROL PROTEIN"/>
    <property type="match status" value="1"/>
</dbReference>
<evidence type="ECO:0008006" key="8">
    <source>
        <dbReference type="Google" id="ProtNLM"/>
    </source>
</evidence>
<feature type="compositionally biased region" description="Low complexity" evidence="2">
    <location>
        <begin position="1"/>
        <end position="13"/>
    </location>
</feature>
<dbReference type="Pfam" id="PF04676">
    <property type="entry name" value="CwfJ_C_2"/>
    <property type="match status" value="1"/>
</dbReference>
<evidence type="ECO:0000256" key="2">
    <source>
        <dbReference type="SAM" id="MobiDB-lite"/>
    </source>
</evidence>
<dbReference type="GeneID" id="20215244"/>
<feature type="compositionally biased region" description="Polar residues" evidence="2">
    <location>
        <begin position="72"/>
        <end position="82"/>
    </location>
</feature>
<dbReference type="AlphaFoldDB" id="T1G2E6"/>
<dbReference type="GO" id="GO:0071014">
    <property type="term" value="C:post-mRNA release spliceosomal complex"/>
    <property type="evidence" value="ECO:0000318"/>
    <property type="project" value="GO_Central"/>
</dbReference>
<dbReference type="GO" id="GO:0000398">
    <property type="term" value="P:mRNA splicing, via spliceosome"/>
    <property type="evidence" value="ECO:0000318"/>
    <property type="project" value="GO_Central"/>
</dbReference>
<dbReference type="CTD" id="20215244"/>
<dbReference type="EMBL" id="KB096183">
    <property type="protein sequence ID" value="ESO07614.1"/>
    <property type="molecule type" value="Genomic_DNA"/>
</dbReference>
<dbReference type="Proteomes" id="UP000015101">
    <property type="component" value="Unassembled WGS sequence"/>
</dbReference>
<dbReference type="EMBL" id="AMQM01003485">
    <property type="status" value="NOT_ANNOTATED_CDS"/>
    <property type="molecule type" value="Genomic_DNA"/>
</dbReference>
<evidence type="ECO:0000259" key="4">
    <source>
        <dbReference type="Pfam" id="PF04677"/>
    </source>
</evidence>
<dbReference type="OMA" id="PWHVGLQ"/>
<reference evidence="5 7" key="2">
    <citation type="journal article" date="2013" name="Nature">
        <title>Insights into bilaterian evolution from three spiralian genomes.</title>
        <authorList>
            <person name="Simakov O."/>
            <person name="Marletaz F."/>
            <person name="Cho S.J."/>
            <person name="Edsinger-Gonzales E."/>
            <person name="Havlak P."/>
            <person name="Hellsten U."/>
            <person name="Kuo D.H."/>
            <person name="Larsson T."/>
            <person name="Lv J."/>
            <person name="Arendt D."/>
            <person name="Savage R."/>
            <person name="Osoegawa K."/>
            <person name="de Jong P."/>
            <person name="Grimwood J."/>
            <person name="Chapman J.A."/>
            <person name="Shapiro H."/>
            <person name="Aerts A."/>
            <person name="Otillar R.P."/>
            <person name="Terry A.Y."/>
            <person name="Boore J.L."/>
            <person name="Grigoriev I.V."/>
            <person name="Lindberg D.R."/>
            <person name="Seaver E.C."/>
            <person name="Weisblat D.A."/>
            <person name="Putnam N.H."/>
            <person name="Rokhsar D.S."/>
        </authorList>
    </citation>
    <scope>NUCLEOTIDE SEQUENCE</scope>
</reference>
<evidence type="ECO:0000256" key="1">
    <source>
        <dbReference type="ARBA" id="ARBA00006795"/>
    </source>
</evidence>
<gene>
    <name evidence="6" type="primary">20215244</name>
    <name evidence="5" type="ORF">HELRODRAFT_76071</name>
</gene>
<dbReference type="eggNOG" id="KOG2477">
    <property type="taxonomic scope" value="Eukaryota"/>
</dbReference>
<feature type="region of interest" description="Disordered" evidence="2">
    <location>
        <begin position="1"/>
        <end position="40"/>
    </location>
</feature>
<feature type="domain" description="Cwf19-like C-terminal" evidence="4">
    <location>
        <begin position="218"/>
        <end position="338"/>
    </location>
</feature>
<dbReference type="STRING" id="6412.T1G2E6"/>
<dbReference type="KEGG" id="hro:HELRODRAFT_76071"/>
<feature type="domain" description="Cwf19-like protein C-terminal" evidence="3">
    <location>
        <begin position="347"/>
        <end position="440"/>
    </location>
</feature>
<evidence type="ECO:0000313" key="7">
    <source>
        <dbReference type="Proteomes" id="UP000015101"/>
    </source>
</evidence>
<dbReference type="EnsemblMetazoa" id="HelroT76071">
    <property type="protein sequence ID" value="HelroP76071"/>
    <property type="gene ID" value="HelroG76071"/>
</dbReference>
<dbReference type="InterPro" id="IPR006768">
    <property type="entry name" value="Cwf19-like_C_dom-1"/>
</dbReference>
<comment type="similarity">
    <text evidence="1">Belongs to the CWF19 family.</text>
</comment>
<protein>
    <recommendedName>
        <fullName evidence="8">Cwf19-like C-terminal domain-containing protein</fullName>
    </recommendedName>
</protein>
<dbReference type="InterPro" id="IPR006767">
    <property type="entry name" value="Cwf19-like_C_dom-2"/>
</dbReference>
<name>T1G2E6_HELRO</name>
<organism evidence="6 7">
    <name type="scientific">Helobdella robusta</name>
    <name type="common">Californian leech</name>
    <dbReference type="NCBI Taxonomy" id="6412"/>
    <lineage>
        <taxon>Eukaryota</taxon>
        <taxon>Metazoa</taxon>
        <taxon>Spiralia</taxon>
        <taxon>Lophotrochozoa</taxon>
        <taxon>Annelida</taxon>
        <taxon>Clitellata</taxon>
        <taxon>Hirudinea</taxon>
        <taxon>Rhynchobdellida</taxon>
        <taxon>Glossiphoniidae</taxon>
        <taxon>Helobdella</taxon>
    </lineage>
</organism>
<accession>T1G2E6</accession>
<evidence type="ECO:0000259" key="3">
    <source>
        <dbReference type="Pfam" id="PF04676"/>
    </source>
</evidence>
<dbReference type="OrthoDB" id="2113965at2759"/>
<dbReference type="SUPFAM" id="SSF54197">
    <property type="entry name" value="HIT-like"/>
    <property type="match status" value="1"/>
</dbReference>
<dbReference type="InParanoid" id="T1G2E6"/>
<feature type="region of interest" description="Disordered" evidence="2">
    <location>
        <begin position="69"/>
        <end position="97"/>
    </location>
</feature>
<dbReference type="InterPro" id="IPR040194">
    <property type="entry name" value="Cwf19-like"/>
</dbReference>